<keyword evidence="8" id="KW-1133">Transmembrane helix</keyword>
<comment type="catalytic activity">
    <reaction evidence="1">
        <text>ATP + protein L-histidine = ADP + protein N-phospho-L-histidine.</text>
        <dbReference type="EC" id="2.7.13.3"/>
    </reaction>
</comment>
<dbReference type="InterPro" id="IPR003594">
    <property type="entry name" value="HATPase_dom"/>
</dbReference>
<evidence type="ECO:0000256" key="10">
    <source>
        <dbReference type="ARBA" id="ARBA00023136"/>
    </source>
</evidence>
<keyword evidence="7 13" id="KW-0418">Kinase</keyword>
<dbReference type="EC" id="2.7.13.3" evidence="3"/>
<dbReference type="Proteomes" id="UP000606115">
    <property type="component" value="Unassembled WGS sequence"/>
</dbReference>
<evidence type="ECO:0000259" key="11">
    <source>
        <dbReference type="PROSITE" id="PS50109"/>
    </source>
</evidence>
<dbReference type="Gene3D" id="6.10.340.10">
    <property type="match status" value="1"/>
</dbReference>
<evidence type="ECO:0000256" key="8">
    <source>
        <dbReference type="ARBA" id="ARBA00022989"/>
    </source>
</evidence>
<dbReference type="SUPFAM" id="SSF55874">
    <property type="entry name" value="ATPase domain of HSP90 chaperone/DNA topoisomerase II/histidine kinase"/>
    <property type="match status" value="1"/>
</dbReference>
<feature type="domain" description="Histidine kinase" evidence="11">
    <location>
        <begin position="240"/>
        <end position="465"/>
    </location>
</feature>
<dbReference type="PANTHER" id="PTHR45436">
    <property type="entry name" value="SENSOR HISTIDINE KINASE YKOH"/>
    <property type="match status" value="1"/>
</dbReference>
<evidence type="ECO:0000256" key="1">
    <source>
        <dbReference type="ARBA" id="ARBA00000085"/>
    </source>
</evidence>
<evidence type="ECO:0000256" key="7">
    <source>
        <dbReference type="ARBA" id="ARBA00022777"/>
    </source>
</evidence>
<reference evidence="14" key="1">
    <citation type="journal article" date="2019" name="Int. J. Syst. Evol. Microbiol.">
        <title>The Global Catalogue of Microorganisms (GCM) 10K type strain sequencing project: providing services to taxonomists for standard genome sequencing and annotation.</title>
        <authorList>
            <consortium name="The Broad Institute Genomics Platform"/>
            <consortium name="The Broad Institute Genome Sequencing Center for Infectious Disease"/>
            <person name="Wu L."/>
            <person name="Ma J."/>
        </authorList>
    </citation>
    <scope>NUCLEOTIDE SEQUENCE [LARGE SCALE GENOMIC DNA]</scope>
    <source>
        <strain evidence="14">CGMCC 1.3685</strain>
    </source>
</reference>
<dbReference type="InterPro" id="IPR036097">
    <property type="entry name" value="HisK_dim/P_sf"/>
</dbReference>
<dbReference type="InterPro" id="IPR003661">
    <property type="entry name" value="HisK_dim/P_dom"/>
</dbReference>
<proteinExistence type="predicted"/>
<organism evidence="13 14">
    <name type="scientific">Glutamicibacter ardleyensis</name>
    <dbReference type="NCBI Taxonomy" id="225894"/>
    <lineage>
        <taxon>Bacteria</taxon>
        <taxon>Bacillati</taxon>
        <taxon>Actinomycetota</taxon>
        <taxon>Actinomycetes</taxon>
        <taxon>Micrococcales</taxon>
        <taxon>Micrococcaceae</taxon>
        <taxon>Glutamicibacter</taxon>
    </lineage>
</organism>
<dbReference type="CDD" id="cd00082">
    <property type="entry name" value="HisKA"/>
    <property type="match status" value="1"/>
</dbReference>
<protein>
    <recommendedName>
        <fullName evidence="3">histidine kinase</fullName>
        <ecNumber evidence="3">2.7.13.3</ecNumber>
    </recommendedName>
</protein>
<dbReference type="CDD" id="cd00075">
    <property type="entry name" value="HATPase"/>
    <property type="match status" value="1"/>
</dbReference>
<evidence type="ECO:0000256" key="9">
    <source>
        <dbReference type="ARBA" id="ARBA00023012"/>
    </source>
</evidence>
<dbReference type="InterPro" id="IPR004358">
    <property type="entry name" value="Sig_transdc_His_kin-like_C"/>
</dbReference>
<comment type="caution">
    <text evidence="13">The sequence shown here is derived from an EMBL/GenBank/DDBJ whole genome shotgun (WGS) entry which is preliminary data.</text>
</comment>
<dbReference type="InterPro" id="IPR050428">
    <property type="entry name" value="TCS_sensor_his_kinase"/>
</dbReference>
<keyword evidence="14" id="KW-1185">Reference proteome</keyword>
<name>A0ABQ2DMM1_9MICC</name>
<feature type="domain" description="HAMP" evidence="12">
    <location>
        <begin position="180"/>
        <end position="232"/>
    </location>
</feature>
<keyword evidence="4" id="KW-0597">Phosphoprotein</keyword>
<dbReference type="SUPFAM" id="SSF47384">
    <property type="entry name" value="Homodimeric domain of signal transducing histidine kinase"/>
    <property type="match status" value="1"/>
</dbReference>
<evidence type="ECO:0000256" key="4">
    <source>
        <dbReference type="ARBA" id="ARBA00022553"/>
    </source>
</evidence>
<gene>
    <name evidence="13" type="ORF">GCM10007173_24280</name>
</gene>
<dbReference type="GO" id="GO:0016301">
    <property type="term" value="F:kinase activity"/>
    <property type="evidence" value="ECO:0007669"/>
    <property type="project" value="UniProtKB-KW"/>
</dbReference>
<evidence type="ECO:0000256" key="5">
    <source>
        <dbReference type="ARBA" id="ARBA00022679"/>
    </source>
</evidence>
<sequence length="474" mass="51676">MRRRVILILGSLLALLVIIVSGVLMQNASVDATQQLRLTRAASLNRFVQLAASLDADHGKLQQEMDTYSQLYNEGLLIRMDQQTFTSGSIDPRDPQVQQVVENTELNLGHTDIDTINPLSNDKSLIARPYGNSTQVLGAVIMQVNLDSARELVLQRWVLVVLVSLTAGSALLLLADRVTTWVLRPIHRLNEATKALAATKTAAPLEAAGPPELRELARSFSTMAQVMTASLAQQRELIAETSHQLRNPVAALRLRVDLLKMRLGDEADPQGVRAVEKELRRVETLLDAVLRLASADHRLSELTAGTTLATGVADSAPVPVRDLLIEEIERRTESARNTGTELLFNSGQETEFWVSCNEFELQQMIAELYENCLKYAPGAPVLTSLTATEQIVEIIIRDHGPGLRTKDLALVTERFWRADPTGASPGTGLGMAIVERLAQANGGELIVEAGVGGGLQMRLLLLRSAAPRQGVHLG</sequence>
<dbReference type="InterPro" id="IPR003660">
    <property type="entry name" value="HAMP_dom"/>
</dbReference>
<dbReference type="EMBL" id="BMKX01000006">
    <property type="protein sequence ID" value="GGJ64456.1"/>
    <property type="molecule type" value="Genomic_DNA"/>
</dbReference>
<comment type="subcellular location">
    <subcellularLocation>
        <location evidence="2">Cell membrane</location>
    </subcellularLocation>
</comment>
<dbReference type="Gene3D" id="1.10.287.130">
    <property type="match status" value="1"/>
</dbReference>
<accession>A0ABQ2DMM1</accession>
<dbReference type="Pfam" id="PF00672">
    <property type="entry name" value="HAMP"/>
    <property type="match status" value="1"/>
</dbReference>
<dbReference type="PROSITE" id="PS50885">
    <property type="entry name" value="HAMP"/>
    <property type="match status" value="1"/>
</dbReference>
<dbReference type="PRINTS" id="PR00344">
    <property type="entry name" value="BCTRLSENSOR"/>
</dbReference>
<dbReference type="Gene3D" id="3.30.565.10">
    <property type="entry name" value="Histidine kinase-like ATPase, C-terminal domain"/>
    <property type="match status" value="1"/>
</dbReference>
<keyword evidence="6" id="KW-0812">Transmembrane</keyword>
<dbReference type="SUPFAM" id="SSF158472">
    <property type="entry name" value="HAMP domain-like"/>
    <property type="match status" value="1"/>
</dbReference>
<dbReference type="PANTHER" id="PTHR45436:SF5">
    <property type="entry name" value="SENSOR HISTIDINE KINASE TRCS"/>
    <property type="match status" value="1"/>
</dbReference>
<dbReference type="RefSeq" id="WP_188685945.1">
    <property type="nucleotide sequence ID" value="NZ_BMKX01000006.1"/>
</dbReference>
<dbReference type="SMART" id="SM00387">
    <property type="entry name" value="HATPase_c"/>
    <property type="match status" value="1"/>
</dbReference>
<dbReference type="GeneID" id="303304782"/>
<dbReference type="PROSITE" id="PS50109">
    <property type="entry name" value="HIS_KIN"/>
    <property type="match status" value="1"/>
</dbReference>
<dbReference type="Pfam" id="PF02518">
    <property type="entry name" value="HATPase_c"/>
    <property type="match status" value="1"/>
</dbReference>
<dbReference type="InterPro" id="IPR005467">
    <property type="entry name" value="His_kinase_dom"/>
</dbReference>
<dbReference type="SMART" id="SM00304">
    <property type="entry name" value="HAMP"/>
    <property type="match status" value="1"/>
</dbReference>
<evidence type="ECO:0000256" key="2">
    <source>
        <dbReference type="ARBA" id="ARBA00004236"/>
    </source>
</evidence>
<dbReference type="Pfam" id="PF00512">
    <property type="entry name" value="HisKA"/>
    <property type="match status" value="1"/>
</dbReference>
<evidence type="ECO:0000256" key="3">
    <source>
        <dbReference type="ARBA" id="ARBA00012438"/>
    </source>
</evidence>
<evidence type="ECO:0000259" key="12">
    <source>
        <dbReference type="PROSITE" id="PS50885"/>
    </source>
</evidence>
<dbReference type="InterPro" id="IPR036890">
    <property type="entry name" value="HATPase_C_sf"/>
</dbReference>
<evidence type="ECO:0000313" key="14">
    <source>
        <dbReference type="Proteomes" id="UP000606115"/>
    </source>
</evidence>
<evidence type="ECO:0000256" key="6">
    <source>
        <dbReference type="ARBA" id="ARBA00022692"/>
    </source>
</evidence>
<keyword evidence="10" id="KW-0472">Membrane</keyword>
<dbReference type="SMART" id="SM00388">
    <property type="entry name" value="HisKA"/>
    <property type="match status" value="1"/>
</dbReference>
<evidence type="ECO:0000313" key="13">
    <source>
        <dbReference type="EMBL" id="GGJ64456.1"/>
    </source>
</evidence>
<keyword evidence="5" id="KW-0808">Transferase</keyword>
<keyword evidence="9" id="KW-0902">Two-component regulatory system</keyword>